<keyword evidence="3" id="KW-0624">Polysaccharide degradation</keyword>
<dbReference type="Pfam" id="PF00553">
    <property type="entry name" value="CBM_2"/>
    <property type="match status" value="1"/>
</dbReference>
<dbReference type="Gene3D" id="3.40.50.1110">
    <property type="entry name" value="SGNH hydrolase"/>
    <property type="match status" value="1"/>
</dbReference>
<dbReference type="PANTHER" id="PTHR37834:SF2">
    <property type="entry name" value="ESTERASE, SGNH HYDROLASE-TYPE"/>
    <property type="match status" value="1"/>
</dbReference>
<evidence type="ECO:0000313" key="7">
    <source>
        <dbReference type="Proteomes" id="UP000649955"/>
    </source>
</evidence>
<evidence type="ECO:0000256" key="2">
    <source>
        <dbReference type="ARBA" id="ARBA00023295"/>
    </source>
</evidence>
<organism evidence="6 7">
    <name type="scientific">Amycolatopsis bullii</name>
    <dbReference type="NCBI Taxonomy" id="941987"/>
    <lineage>
        <taxon>Bacteria</taxon>
        <taxon>Bacillati</taxon>
        <taxon>Actinomycetota</taxon>
        <taxon>Actinomycetes</taxon>
        <taxon>Pseudonocardiales</taxon>
        <taxon>Pseudonocardiaceae</taxon>
        <taxon>Amycolatopsis</taxon>
    </lineage>
</organism>
<dbReference type="PROSITE" id="PS00561">
    <property type="entry name" value="CBM2_A"/>
    <property type="match status" value="1"/>
</dbReference>
<dbReference type="Gene3D" id="2.60.40.290">
    <property type="match status" value="1"/>
</dbReference>
<reference evidence="7" key="1">
    <citation type="journal article" date="2019" name="Int. J. Syst. Evol. Microbiol.">
        <title>The Global Catalogue of Microorganisms (GCM) 10K type strain sequencing project: providing services to taxonomists for standard genome sequencing and annotation.</title>
        <authorList>
            <consortium name="The Broad Institute Genomics Platform"/>
            <consortium name="The Broad Institute Genome Sequencing Center for Infectious Disease"/>
            <person name="Wu L."/>
            <person name="Ma J."/>
        </authorList>
    </citation>
    <scope>NUCLEOTIDE SEQUENCE [LARGE SCALE GENOMIC DNA]</scope>
    <source>
        <strain evidence="7">CGMCC 4.7680</strain>
    </source>
</reference>
<dbReference type="SMART" id="SM00637">
    <property type="entry name" value="CBD_II"/>
    <property type="match status" value="1"/>
</dbReference>
<accession>A0ABQ3K0L1</accession>
<dbReference type="InterPro" id="IPR040794">
    <property type="entry name" value="CE2_N"/>
</dbReference>
<keyword evidence="2" id="KW-0326">Glycosidase</keyword>
<dbReference type="InterPro" id="IPR052762">
    <property type="entry name" value="PCW_deacetylase/CE"/>
</dbReference>
<dbReference type="Pfam" id="PF17996">
    <property type="entry name" value="CE2_N"/>
    <property type="match status" value="1"/>
</dbReference>
<feature type="chain" id="PRO_5047321381" description="CBM2 domain-containing protein" evidence="4">
    <location>
        <begin position="23"/>
        <end position="485"/>
    </location>
</feature>
<dbReference type="InterPro" id="IPR012291">
    <property type="entry name" value="CBM2_carb-bd_dom_sf"/>
</dbReference>
<dbReference type="RefSeq" id="WP_191306505.1">
    <property type="nucleotide sequence ID" value="NZ_BNAW01000002.1"/>
</dbReference>
<dbReference type="InterPro" id="IPR008965">
    <property type="entry name" value="CBM2/CBM3_carb-bd_dom_sf"/>
</dbReference>
<dbReference type="EMBL" id="BNAW01000002">
    <property type="protein sequence ID" value="GHF94654.1"/>
    <property type="molecule type" value="Genomic_DNA"/>
</dbReference>
<evidence type="ECO:0000256" key="3">
    <source>
        <dbReference type="ARBA" id="ARBA00023326"/>
    </source>
</evidence>
<gene>
    <name evidence="6" type="ORF">GCM10017567_06410</name>
</gene>
<dbReference type="SUPFAM" id="SSF52266">
    <property type="entry name" value="SGNH hydrolase"/>
    <property type="match status" value="1"/>
</dbReference>
<evidence type="ECO:0000313" key="6">
    <source>
        <dbReference type="EMBL" id="GHF94654.1"/>
    </source>
</evidence>
<dbReference type="Gene3D" id="2.60.120.260">
    <property type="entry name" value="Galactose-binding domain-like"/>
    <property type="match status" value="1"/>
</dbReference>
<evidence type="ECO:0000256" key="1">
    <source>
        <dbReference type="ARBA" id="ARBA00022801"/>
    </source>
</evidence>
<dbReference type="PROSITE" id="PS51173">
    <property type="entry name" value="CBM2"/>
    <property type="match status" value="1"/>
</dbReference>
<dbReference type="SUPFAM" id="SSF49384">
    <property type="entry name" value="Carbohydrate-binding domain"/>
    <property type="match status" value="1"/>
</dbReference>
<dbReference type="PANTHER" id="PTHR37834">
    <property type="entry name" value="GDSL-LIKE LIPASE/ACYLHYDROLASE DOMAIN PROTEIN (AFU_ORTHOLOGUE AFUA_2G00620)"/>
    <property type="match status" value="1"/>
</dbReference>
<feature type="signal peptide" evidence="4">
    <location>
        <begin position="1"/>
        <end position="22"/>
    </location>
</feature>
<keyword evidence="3" id="KW-0119">Carbohydrate metabolism</keyword>
<name>A0ABQ3K0L1_9PSEU</name>
<feature type="domain" description="CBM2" evidence="5">
    <location>
        <begin position="30"/>
        <end position="139"/>
    </location>
</feature>
<dbReference type="InterPro" id="IPR001919">
    <property type="entry name" value="CBD2"/>
</dbReference>
<comment type="caution">
    <text evidence="6">The sequence shown here is derived from an EMBL/GenBank/DDBJ whole genome shotgun (WGS) entry which is preliminary data.</text>
</comment>
<sequence length="485" mass="51626">MQTIRRSRLAAVVGVLTVAASAVTVGAVPAARAAAGCRLDYTVASQWQGGFTANVDVTNLGDPVASWQLTWTFTAGQRVTQLWNGTVTQTGDQVTVGNAVWNGSLGTGATTRLGFTGSLTGTNPVPTGFAVNGIPCNGPVPPTTTTSPPPVDAPAGARTVGRVQLTAGAAKYTWPGIYFEGRFRGSGVDVSLNDAQNDYDIQVDGTTVATLVTPGRTTRQIRGLTNAEHSVRLVKRTESPWVAGEFDGFAAAPGGEILAKPAARARQIEFIGDSLTAGYGDLSTTRDCSANGGIDRNTNTDITYGALTARGLNADYQVNAYSGRGMVRNYNGGDPGTDFRTYYDRTLQNVSGDVWHNPATWRPQLVVVALGTNDFSTALHSGEPWPTADSLVAAYQSAYQGFLDKLRTQYGTATTIVVGATNLFAGPAQQVVTDRNARGDNRVRFWNFDDPRLDHLGCDWHFSRNDHRIIAGLLTDYIAALPLTW</sequence>
<evidence type="ECO:0000259" key="5">
    <source>
        <dbReference type="PROSITE" id="PS51173"/>
    </source>
</evidence>
<keyword evidence="4" id="KW-0732">Signal</keyword>
<keyword evidence="7" id="KW-1185">Reference proteome</keyword>
<protein>
    <recommendedName>
        <fullName evidence="5">CBM2 domain-containing protein</fullName>
    </recommendedName>
</protein>
<evidence type="ECO:0000256" key="4">
    <source>
        <dbReference type="SAM" id="SignalP"/>
    </source>
</evidence>
<dbReference type="InterPro" id="IPR036514">
    <property type="entry name" value="SGNH_hydro_sf"/>
</dbReference>
<keyword evidence="1" id="KW-0378">Hydrolase</keyword>
<dbReference type="Pfam" id="PF00657">
    <property type="entry name" value="Lipase_GDSL"/>
    <property type="match status" value="1"/>
</dbReference>
<proteinExistence type="predicted"/>
<dbReference type="InterPro" id="IPR018366">
    <property type="entry name" value="CBM2_CS"/>
</dbReference>
<dbReference type="InterPro" id="IPR001087">
    <property type="entry name" value="GDSL"/>
</dbReference>
<dbReference type="InterPro" id="IPR037461">
    <property type="entry name" value="CtCE2-like_dom"/>
</dbReference>
<dbReference type="CDD" id="cd01831">
    <property type="entry name" value="Endoglucanase_E_like"/>
    <property type="match status" value="1"/>
</dbReference>
<dbReference type="Proteomes" id="UP000649955">
    <property type="component" value="Unassembled WGS sequence"/>
</dbReference>